<dbReference type="Proteomes" id="UP000026249">
    <property type="component" value="Unassembled WGS sequence"/>
</dbReference>
<dbReference type="STRING" id="1454373.ACMU_03755"/>
<name>A0A037ZF92_9RHOB</name>
<organism evidence="1 2">
    <name type="scientific">Actibacterium mucosum KCTC 23349</name>
    <dbReference type="NCBI Taxonomy" id="1454373"/>
    <lineage>
        <taxon>Bacteria</taxon>
        <taxon>Pseudomonadati</taxon>
        <taxon>Pseudomonadota</taxon>
        <taxon>Alphaproteobacteria</taxon>
        <taxon>Rhodobacterales</taxon>
        <taxon>Roseobacteraceae</taxon>
        <taxon>Actibacterium</taxon>
    </lineage>
</organism>
<protein>
    <submittedName>
        <fullName evidence="1">Uncharacterized protein</fullName>
    </submittedName>
</protein>
<gene>
    <name evidence="1" type="ORF">ACMU_03755</name>
</gene>
<evidence type="ECO:0000313" key="2">
    <source>
        <dbReference type="Proteomes" id="UP000026249"/>
    </source>
</evidence>
<accession>A0A037ZF92</accession>
<dbReference type="EMBL" id="JFKE01000010">
    <property type="protein sequence ID" value="KAJ54211.1"/>
    <property type="molecule type" value="Genomic_DNA"/>
</dbReference>
<evidence type="ECO:0000313" key="1">
    <source>
        <dbReference type="EMBL" id="KAJ54211.1"/>
    </source>
</evidence>
<sequence length="132" mass="14720">MMIRVLLLATIATGVLLPGPSLAMDTTELKTRLQSNLQRGLERRMVDGALLDINLVDGSVEKYFPIEAHAMIVQLGDTYVMCSDLRRPDGSESTVDYYLAPQGKRFVIMRTEIDNRDPLKKLIRSGAAKVLK</sequence>
<reference evidence="1 2" key="1">
    <citation type="submission" date="2014-03" db="EMBL/GenBank/DDBJ databases">
        <title>Draft Genome Sequence of Actibacterium mucosum KCTC 23349, a Marine Alphaproteobacterium with Complex Ionic Requirements Isolated from Mediterranean Seawater at Malvarrosa Beach, Valencia, Spain.</title>
        <authorList>
            <person name="Arahal D.R."/>
            <person name="Shao Z."/>
            <person name="Lai Q."/>
            <person name="Pujalte M.J."/>
        </authorList>
    </citation>
    <scope>NUCLEOTIDE SEQUENCE [LARGE SCALE GENOMIC DNA]</scope>
    <source>
        <strain evidence="1 2">KCTC 23349</strain>
    </source>
</reference>
<comment type="caution">
    <text evidence="1">The sequence shown here is derived from an EMBL/GenBank/DDBJ whole genome shotgun (WGS) entry which is preliminary data.</text>
</comment>
<keyword evidence="2" id="KW-1185">Reference proteome</keyword>
<dbReference type="AlphaFoldDB" id="A0A037ZF92"/>
<proteinExistence type="predicted"/>